<dbReference type="AlphaFoldDB" id="A0A0N7F414"/>
<dbReference type="InterPro" id="IPR035490">
    <property type="entry name" value="GlmS/FrlB_SIS"/>
</dbReference>
<dbReference type="GO" id="GO:0016853">
    <property type="term" value="F:isomerase activity"/>
    <property type="evidence" value="ECO:0007669"/>
    <property type="project" value="UniProtKB-KW"/>
</dbReference>
<dbReference type="PANTHER" id="PTHR10937">
    <property type="entry name" value="GLUCOSAMINE--FRUCTOSE-6-PHOSPHATE AMINOTRANSFERASE, ISOMERIZING"/>
    <property type="match status" value="1"/>
</dbReference>
<dbReference type="GO" id="GO:0097367">
    <property type="term" value="F:carbohydrate derivative binding"/>
    <property type="evidence" value="ECO:0007669"/>
    <property type="project" value="InterPro"/>
</dbReference>
<dbReference type="PROSITE" id="PS51464">
    <property type="entry name" value="SIS"/>
    <property type="match status" value="1"/>
</dbReference>
<keyword evidence="1" id="KW-0677">Repeat</keyword>
<dbReference type="OrthoDB" id="367283at2"/>
<dbReference type="Pfam" id="PF01380">
    <property type="entry name" value="SIS"/>
    <property type="match status" value="1"/>
</dbReference>
<evidence type="ECO:0000259" key="2">
    <source>
        <dbReference type="PROSITE" id="PS51464"/>
    </source>
</evidence>
<evidence type="ECO:0000313" key="4">
    <source>
        <dbReference type="Proteomes" id="UP000063699"/>
    </source>
</evidence>
<dbReference type="GO" id="GO:1901135">
    <property type="term" value="P:carbohydrate derivative metabolic process"/>
    <property type="evidence" value="ECO:0007669"/>
    <property type="project" value="InterPro"/>
</dbReference>
<dbReference type="CDD" id="cd05008">
    <property type="entry name" value="SIS_GlmS_GlmD_1"/>
    <property type="match status" value="1"/>
</dbReference>
<dbReference type="CDD" id="cd05009">
    <property type="entry name" value="SIS_GlmS_GlmD_2"/>
    <property type="match status" value="1"/>
</dbReference>
<dbReference type="STRING" id="860235.AOZ06_27580"/>
<name>A0A0N7F414_9PSEU</name>
<dbReference type="InterPro" id="IPR046348">
    <property type="entry name" value="SIS_dom_sf"/>
</dbReference>
<keyword evidence="3" id="KW-0413">Isomerase</keyword>
<dbReference type="SUPFAM" id="SSF53697">
    <property type="entry name" value="SIS domain"/>
    <property type="match status" value="1"/>
</dbReference>
<dbReference type="Gene3D" id="3.40.50.10490">
    <property type="entry name" value="Glucose-6-phosphate isomerase like protein, domain 1"/>
    <property type="match status" value="3"/>
</dbReference>
<feature type="domain" description="SIS" evidence="2">
    <location>
        <begin position="26"/>
        <end position="166"/>
    </location>
</feature>
<dbReference type="KEGG" id="kphy:AOZ06_27580"/>
<dbReference type="InterPro" id="IPR001347">
    <property type="entry name" value="SIS_dom"/>
</dbReference>
<evidence type="ECO:0000313" key="3">
    <source>
        <dbReference type="EMBL" id="ALG10159.1"/>
    </source>
</evidence>
<dbReference type="InterPro" id="IPR035466">
    <property type="entry name" value="GlmS/AgaS_SIS"/>
</dbReference>
<dbReference type="EMBL" id="CP012752">
    <property type="protein sequence ID" value="ALG10159.1"/>
    <property type="molecule type" value="Genomic_DNA"/>
</dbReference>
<gene>
    <name evidence="3" type="ORF">AOZ06_27580</name>
</gene>
<accession>A0A0N7F414</accession>
<sequence>MSHASEEIASQPACWRTAIEVAASRPAGLPQPGERVAVIGCGTSWFVAQAYAALRENAGQGETDAFAASEFPVTRRYDRVVAISRSGTTTEILRALSQIGRVSKTTAITAVTGSPLRDLADDVITLEFADEQSVVQTRFPTTLLTLLRAHLGEDVSALPAHAERALTVPLPEDTDGFRQFTFLGSGWTLGLANEAALKVREAAQAWAESYSGMEYRHGPIAIADIASLVWVFGDAPHGLLDEVRATGAHVEVSLLDPLAELVRAHRLALDLAGRRGLDVDTPRNLTRSVILT</sequence>
<protein>
    <submittedName>
        <fullName evidence="3">Sugar isomerase</fullName>
    </submittedName>
</protein>
<proteinExistence type="predicted"/>
<dbReference type="RefSeq" id="WP_054292062.1">
    <property type="nucleotide sequence ID" value="NZ_CP012752.1"/>
</dbReference>
<organism evidence="3 4">
    <name type="scientific">Kibdelosporangium phytohabitans</name>
    <dbReference type="NCBI Taxonomy" id="860235"/>
    <lineage>
        <taxon>Bacteria</taxon>
        <taxon>Bacillati</taxon>
        <taxon>Actinomycetota</taxon>
        <taxon>Actinomycetes</taxon>
        <taxon>Pseudonocardiales</taxon>
        <taxon>Pseudonocardiaceae</taxon>
        <taxon>Kibdelosporangium</taxon>
    </lineage>
</organism>
<dbReference type="Proteomes" id="UP000063699">
    <property type="component" value="Chromosome"/>
</dbReference>
<evidence type="ECO:0000256" key="1">
    <source>
        <dbReference type="ARBA" id="ARBA00022737"/>
    </source>
</evidence>
<reference evidence="3 4" key="1">
    <citation type="submission" date="2015-07" db="EMBL/GenBank/DDBJ databases">
        <title>Genome sequencing of Kibdelosporangium phytohabitans.</title>
        <authorList>
            <person name="Qin S."/>
            <person name="Xing K."/>
        </authorList>
    </citation>
    <scope>NUCLEOTIDE SEQUENCE [LARGE SCALE GENOMIC DNA]</scope>
    <source>
        <strain evidence="3 4">KLBMP1111</strain>
    </source>
</reference>
<keyword evidence="4" id="KW-1185">Reference proteome</keyword>